<reference evidence="1" key="1">
    <citation type="journal article" date="2021" name="Front. Microbiol.">
        <title>Comprehensive Comparative Genomics and Phenotyping of Methylobacterium Species.</title>
        <authorList>
            <person name="Alessa O."/>
            <person name="Ogura Y."/>
            <person name="Fujitani Y."/>
            <person name="Takami H."/>
            <person name="Hayashi T."/>
            <person name="Sahin N."/>
            <person name="Tani A."/>
        </authorList>
    </citation>
    <scope>NUCLEOTIDE SEQUENCE</scope>
    <source>
        <strain evidence="1">DSM 22415</strain>
    </source>
</reference>
<reference evidence="1" key="2">
    <citation type="submission" date="2021-08" db="EMBL/GenBank/DDBJ databases">
        <authorList>
            <person name="Tani A."/>
            <person name="Ola A."/>
            <person name="Ogura Y."/>
            <person name="Katsura K."/>
            <person name="Hayashi T."/>
        </authorList>
    </citation>
    <scope>NUCLEOTIDE SEQUENCE</scope>
    <source>
        <strain evidence="1">DSM 22415</strain>
    </source>
</reference>
<sequence length="119" mass="12908">MQWMTPRGGGEHAKRPAGWRRPLVATEYKLAYARLTQVNSIRAHDAGAAMLDSVAAFLFQRLWKSHALPSALGPALPVSTGQAGSAQAPRLDACLGVSQSQTIRQFIAMAQEARRAREP</sequence>
<gene>
    <name evidence="1" type="ORF">IFDJLNFL_1178</name>
</gene>
<dbReference type="Proteomes" id="UP001055303">
    <property type="component" value="Unassembled WGS sequence"/>
</dbReference>
<name>A0ABQ4REX9_9HYPH</name>
<accession>A0ABQ4REX9</accession>
<comment type="caution">
    <text evidence="1">The sequence shown here is derived from an EMBL/GenBank/DDBJ whole genome shotgun (WGS) entry which is preliminary data.</text>
</comment>
<keyword evidence="2" id="KW-1185">Reference proteome</keyword>
<evidence type="ECO:0000313" key="2">
    <source>
        <dbReference type="Proteomes" id="UP001055303"/>
    </source>
</evidence>
<protein>
    <submittedName>
        <fullName evidence="1">Uncharacterized protein</fullName>
    </submittedName>
</protein>
<proteinExistence type="predicted"/>
<dbReference type="EMBL" id="BPQI01000026">
    <property type="protein sequence ID" value="GJD55294.1"/>
    <property type="molecule type" value="Genomic_DNA"/>
</dbReference>
<organism evidence="1 2">
    <name type="scientific">Methylobacterium dankookense</name>
    <dbReference type="NCBI Taxonomy" id="560405"/>
    <lineage>
        <taxon>Bacteria</taxon>
        <taxon>Pseudomonadati</taxon>
        <taxon>Pseudomonadota</taxon>
        <taxon>Alphaproteobacteria</taxon>
        <taxon>Hyphomicrobiales</taxon>
        <taxon>Methylobacteriaceae</taxon>
        <taxon>Methylobacterium</taxon>
    </lineage>
</organism>
<evidence type="ECO:0000313" key="1">
    <source>
        <dbReference type="EMBL" id="GJD55294.1"/>
    </source>
</evidence>